<proteinExistence type="predicted"/>
<sequence length="146" mass="16407">MDVLGSKVMAVPSQTEKGAYRVKSGKISDIAELPRWFLEVMAQHDRQKQRSNESFTVTSPTRYGNGKGRTIQLLEEVIQGVGEGERNAFFTRAFGTLLRANMDIEAAIKLMLDWNAHYVQPPLGKNELHSVLKSIISRENKKKGCD</sequence>
<name>A0A644ZDX3_9ZZZZ</name>
<organism evidence="2">
    <name type="scientific">bioreactor metagenome</name>
    <dbReference type="NCBI Taxonomy" id="1076179"/>
    <lineage>
        <taxon>unclassified sequences</taxon>
        <taxon>metagenomes</taxon>
        <taxon>ecological metagenomes</taxon>
    </lineage>
</organism>
<feature type="domain" description="Primase C-terminal 1" evidence="1">
    <location>
        <begin position="75"/>
        <end position="141"/>
    </location>
</feature>
<dbReference type="EMBL" id="VSSQ01008470">
    <property type="protein sequence ID" value="MPM38949.1"/>
    <property type="molecule type" value="Genomic_DNA"/>
</dbReference>
<evidence type="ECO:0000313" key="2">
    <source>
        <dbReference type="EMBL" id="MPM38949.1"/>
    </source>
</evidence>
<gene>
    <name evidence="2" type="ORF">SDC9_85580</name>
</gene>
<dbReference type="InterPro" id="IPR014820">
    <property type="entry name" value="PriCT_1"/>
</dbReference>
<dbReference type="SMART" id="SM00942">
    <property type="entry name" value="PriCT_1"/>
    <property type="match status" value="1"/>
</dbReference>
<dbReference type="Pfam" id="PF08708">
    <property type="entry name" value="PriCT_1"/>
    <property type="match status" value="1"/>
</dbReference>
<accession>A0A644ZDX3</accession>
<dbReference type="AlphaFoldDB" id="A0A644ZDX3"/>
<evidence type="ECO:0000259" key="1">
    <source>
        <dbReference type="SMART" id="SM00942"/>
    </source>
</evidence>
<comment type="caution">
    <text evidence="2">The sequence shown here is derived from an EMBL/GenBank/DDBJ whole genome shotgun (WGS) entry which is preliminary data.</text>
</comment>
<reference evidence="2" key="1">
    <citation type="submission" date="2019-08" db="EMBL/GenBank/DDBJ databases">
        <authorList>
            <person name="Kucharzyk K."/>
            <person name="Murdoch R.W."/>
            <person name="Higgins S."/>
            <person name="Loffler F."/>
        </authorList>
    </citation>
    <scope>NUCLEOTIDE SEQUENCE</scope>
</reference>
<protein>
    <recommendedName>
        <fullName evidence="1">Primase C-terminal 1 domain-containing protein</fullName>
    </recommendedName>
</protein>